<comment type="caution">
    <text evidence="1">The sequence shown here is derived from an EMBL/GenBank/DDBJ whole genome shotgun (WGS) entry which is preliminary data.</text>
</comment>
<gene>
    <name evidence="1" type="ORF">O6H91_12G028400</name>
</gene>
<reference evidence="2" key="1">
    <citation type="journal article" date="2024" name="Proc. Natl. Acad. Sci. U.S.A.">
        <title>Extraordinary preservation of gene collinearity over three hundred million years revealed in homosporous lycophytes.</title>
        <authorList>
            <person name="Li C."/>
            <person name="Wickell D."/>
            <person name="Kuo L.Y."/>
            <person name="Chen X."/>
            <person name="Nie B."/>
            <person name="Liao X."/>
            <person name="Peng D."/>
            <person name="Ji J."/>
            <person name="Jenkins J."/>
            <person name="Williams M."/>
            <person name="Shu S."/>
            <person name="Plott C."/>
            <person name="Barry K."/>
            <person name="Rajasekar S."/>
            <person name="Grimwood J."/>
            <person name="Han X."/>
            <person name="Sun S."/>
            <person name="Hou Z."/>
            <person name="He W."/>
            <person name="Dai G."/>
            <person name="Sun C."/>
            <person name="Schmutz J."/>
            <person name="Leebens-Mack J.H."/>
            <person name="Li F.W."/>
            <person name="Wang L."/>
        </authorList>
    </citation>
    <scope>NUCLEOTIDE SEQUENCE [LARGE SCALE GENOMIC DNA]</scope>
    <source>
        <strain evidence="2">cv. PW_Plant_1</strain>
    </source>
</reference>
<dbReference type="EMBL" id="CM055103">
    <property type="protein sequence ID" value="KAJ7535333.1"/>
    <property type="molecule type" value="Genomic_DNA"/>
</dbReference>
<organism evidence="1 2">
    <name type="scientific">Diphasiastrum complanatum</name>
    <name type="common">Issler's clubmoss</name>
    <name type="synonym">Lycopodium complanatum</name>
    <dbReference type="NCBI Taxonomy" id="34168"/>
    <lineage>
        <taxon>Eukaryota</taxon>
        <taxon>Viridiplantae</taxon>
        <taxon>Streptophyta</taxon>
        <taxon>Embryophyta</taxon>
        <taxon>Tracheophyta</taxon>
        <taxon>Lycopodiopsida</taxon>
        <taxon>Lycopodiales</taxon>
        <taxon>Lycopodiaceae</taxon>
        <taxon>Lycopodioideae</taxon>
        <taxon>Diphasiastrum</taxon>
    </lineage>
</organism>
<protein>
    <submittedName>
        <fullName evidence="1">Uncharacterized protein</fullName>
    </submittedName>
</protein>
<name>A0ACC2BZW8_DIPCM</name>
<accession>A0ACC2BZW8</accession>
<dbReference type="Proteomes" id="UP001162992">
    <property type="component" value="Chromosome 12"/>
</dbReference>
<proteinExistence type="predicted"/>
<evidence type="ECO:0000313" key="2">
    <source>
        <dbReference type="Proteomes" id="UP001162992"/>
    </source>
</evidence>
<evidence type="ECO:0000313" key="1">
    <source>
        <dbReference type="EMBL" id="KAJ7535333.1"/>
    </source>
</evidence>
<sequence>MANIDMEKVLSNIAPNGVKHLPKTKIICTLGPKSRDVPILESLLHAGMNVARFNFSHGSYEYHQETLENLKAAMQNTQIMCAVMLDTKVGLSLFSRYNYITVYPPSTRGPVEFAKSHIFLFYDPKTYKNKTLTLSLMST</sequence>
<keyword evidence="2" id="KW-1185">Reference proteome</keyword>